<dbReference type="InterPro" id="IPR001666">
    <property type="entry name" value="PI_transfer"/>
</dbReference>
<dbReference type="InterPro" id="IPR055261">
    <property type="entry name" value="PI_transfer_N"/>
</dbReference>
<proteinExistence type="predicted"/>
<feature type="domain" description="Phosphatidylinositol transfer protein N-terminal" evidence="2">
    <location>
        <begin position="229"/>
        <end position="327"/>
    </location>
</feature>
<organism evidence="3 4">
    <name type="scientific">Danionella cerebrum</name>
    <dbReference type="NCBI Taxonomy" id="2873325"/>
    <lineage>
        <taxon>Eukaryota</taxon>
        <taxon>Metazoa</taxon>
        <taxon>Chordata</taxon>
        <taxon>Craniata</taxon>
        <taxon>Vertebrata</taxon>
        <taxon>Euteleostomi</taxon>
        <taxon>Actinopterygii</taxon>
        <taxon>Neopterygii</taxon>
        <taxon>Teleostei</taxon>
        <taxon>Ostariophysi</taxon>
        <taxon>Cypriniformes</taxon>
        <taxon>Danionidae</taxon>
        <taxon>Danioninae</taxon>
        <taxon>Danionella</taxon>
    </lineage>
</organism>
<comment type="caution">
    <text evidence="3">The sequence shown here is derived from an EMBL/GenBank/DDBJ whole genome shotgun (WGS) entry which is preliminary data.</text>
</comment>
<gene>
    <name evidence="3" type="ORF">DNTS_017888</name>
</gene>
<dbReference type="PANTHER" id="PTHR10658:SF83">
    <property type="entry name" value="CYTOPLASMIC PHOSPHATIDYLINOSITOL TRANSFER PROTEIN 1 ISOFORM X1"/>
    <property type="match status" value="1"/>
</dbReference>
<protein>
    <recommendedName>
        <fullName evidence="2">Phosphatidylinositol transfer protein N-terminal domain-containing protein</fullName>
    </recommendedName>
</protein>
<dbReference type="SUPFAM" id="SSF55961">
    <property type="entry name" value="Bet v1-like"/>
    <property type="match status" value="1"/>
</dbReference>
<sequence length="376" mass="43257">MLVKEYRICMPLTVEESFRRLETKLNGLDIPQLWVCLVFSCSIFCLFLTGHVHTRTPEVTESSEWNPSLARSLSSSRKMNQREFSHDVMQRLLNLIYLSVVQYRIGQLYMISKHSSEQSGGGEGVEVIRNEPCTDPTHGAGQITEKRIYLHSKLPTWVRKFVPMVFYLTETAWNFYPYTITGQFKKPVKQMFSILTRCVLKLCFFSAFLFVFICCRLTTEFTLFSDGPTSKDNICFLDILTDPIPDKHFKKSEDLSSWVSEKTGRGPLVDGWRNTTKPIMCSYKRVTCSFEVYGFQGRTEDFVHRNIRDILLVGHRQAVAWIDEWHGSDPPIRPSFTRSISVTDESSLKKLGVMTVDSESCPPSLKSPLRLHSTPE</sequence>
<dbReference type="GO" id="GO:0035091">
    <property type="term" value="F:phosphatidylinositol binding"/>
    <property type="evidence" value="ECO:0007669"/>
    <property type="project" value="TreeGrafter"/>
</dbReference>
<dbReference type="PANTHER" id="PTHR10658">
    <property type="entry name" value="PHOSPHATIDYLINOSITOL TRANSFER PROTEIN"/>
    <property type="match status" value="1"/>
</dbReference>
<dbReference type="InterPro" id="IPR023393">
    <property type="entry name" value="START-like_dom_sf"/>
</dbReference>
<accession>A0A553N247</accession>
<dbReference type="PRINTS" id="PR00391">
    <property type="entry name" value="PITRANSFER"/>
</dbReference>
<dbReference type="OrthoDB" id="18453at2759"/>
<reference evidence="3 4" key="1">
    <citation type="journal article" date="2019" name="Sci. Data">
        <title>Hybrid genome assembly and annotation of Danionella translucida.</title>
        <authorList>
            <person name="Kadobianskyi M."/>
            <person name="Schulze L."/>
            <person name="Schuelke M."/>
            <person name="Judkewitz B."/>
        </authorList>
    </citation>
    <scope>NUCLEOTIDE SEQUENCE [LARGE SCALE GENOMIC DNA]</scope>
    <source>
        <strain evidence="3 4">Bolton</strain>
    </source>
</reference>
<dbReference type="GO" id="GO:0005737">
    <property type="term" value="C:cytoplasm"/>
    <property type="evidence" value="ECO:0007669"/>
    <property type="project" value="TreeGrafter"/>
</dbReference>
<dbReference type="GO" id="GO:0008526">
    <property type="term" value="F:phosphatidylinositol transfer activity"/>
    <property type="evidence" value="ECO:0007669"/>
    <property type="project" value="TreeGrafter"/>
</dbReference>
<dbReference type="EMBL" id="SRMA01027119">
    <property type="protein sequence ID" value="TRY59503.1"/>
    <property type="molecule type" value="Genomic_DNA"/>
</dbReference>
<feature type="transmembrane region" description="Helical" evidence="1">
    <location>
        <begin position="194"/>
        <end position="213"/>
    </location>
</feature>
<dbReference type="Proteomes" id="UP000316079">
    <property type="component" value="Unassembled WGS sequence"/>
</dbReference>
<dbReference type="STRING" id="623744.A0A553N247"/>
<evidence type="ECO:0000313" key="3">
    <source>
        <dbReference type="EMBL" id="TRY59503.1"/>
    </source>
</evidence>
<evidence type="ECO:0000313" key="4">
    <source>
        <dbReference type="Proteomes" id="UP000316079"/>
    </source>
</evidence>
<dbReference type="Pfam" id="PF02121">
    <property type="entry name" value="IP_trans"/>
    <property type="match status" value="2"/>
</dbReference>
<keyword evidence="1" id="KW-0472">Membrane</keyword>
<dbReference type="Gene3D" id="3.30.530.20">
    <property type="match status" value="1"/>
</dbReference>
<evidence type="ECO:0000256" key="1">
    <source>
        <dbReference type="SAM" id="Phobius"/>
    </source>
</evidence>
<keyword evidence="4" id="KW-1185">Reference proteome</keyword>
<feature type="transmembrane region" description="Helical" evidence="1">
    <location>
        <begin position="30"/>
        <end position="48"/>
    </location>
</feature>
<evidence type="ECO:0000259" key="2">
    <source>
        <dbReference type="Pfam" id="PF02121"/>
    </source>
</evidence>
<name>A0A553N247_9TELE</name>
<dbReference type="AlphaFoldDB" id="A0A553N247"/>
<keyword evidence="1" id="KW-0812">Transmembrane</keyword>
<keyword evidence="1" id="KW-1133">Transmembrane helix</keyword>
<feature type="domain" description="Phosphatidylinositol transfer protein N-terminal" evidence="2">
    <location>
        <begin position="98"/>
        <end position="194"/>
    </location>
</feature>